<gene>
    <name evidence="7" type="ORF">UY3_00190</name>
</gene>
<evidence type="ECO:0000256" key="1">
    <source>
        <dbReference type="ARBA" id="ARBA00004606"/>
    </source>
</evidence>
<dbReference type="SMART" id="SM00034">
    <property type="entry name" value="CLECT"/>
    <property type="match status" value="1"/>
</dbReference>
<keyword evidence="4" id="KW-0812">Transmembrane</keyword>
<dbReference type="GO" id="GO:0009986">
    <property type="term" value="C:cell surface"/>
    <property type="evidence" value="ECO:0007669"/>
    <property type="project" value="TreeGrafter"/>
</dbReference>
<keyword evidence="5" id="KW-1015">Disulfide bond</keyword>
<name>M7CMQ8_CHEMY</name>
<keyword evidence="4" id="KW-0472">Membrane</keyword>
<dbReference type="InterPro" id="IPR001304">
    <property type="entry name" value="C-type_lectin-like"/>
</dbReference>
<dbReference type="GO" id="GO:0030246">
    <property type="term" value="F:carbohydrate binding"/>
    <property type="evidence" value="ECO:0007669"/>
    <property type="project" value="UniProtKB-KW"/>
</dbReference>
<keyword evidence="8" id="KW-1185">Reference proteome</keyword>
<dbReference type="GO" id="GO:0005886">
    <property type="term" value="C:plasma membrane"/>
    <property type="evidence" value="ECO:0007669"/>
    <property type="project" value="TreeGrafter"/>
</dbReference>
<accession>M7CMQ8</accession>
<reference evidence="8" key="1">
    <citation type="journal article" date="2013" name="Nat. Genet.">
        <title>The draft genomes of soft-shell turtle and green sea turtle yield insights into the development and evolution of the turtle-specific body plan.</title>
        <authorList>
            <person name="Wang Z."/>
            <person name="Pascual-Anaya J."/>
            <person name="Zadissa A."/>
            <person name="Li W."/>
            <person name="Niimura Y."/>
            <person name="Huang Z."/>
            <person name="Li C."/>
            <person name="White S."/>
            <person name="Xiong Z."/>
            <person name="Fang D."/>
            <person name="Wang B."/>
            <person name="Ming Y."/>
            <person name="Chen Y."/>
            <person name="Zheng Y."/>
            <person name="Kuraku S."/>
            <person name="Pignatelli M."/>
            <person name="Herrero J."/>
            <person name="Beal K."/>
            <person name="Nozawa M."/>
            <person name="Li Q."/>
            <person name="Wang J."/>
            <person name="Zhang H."/>
            <person name="Yu L."/>
            <person name="Shigenobu S."/>
            <person name="Wang J."/>
            <person name="Liu J."/>
            <person name="Flicek P."/>
            <person name="Searle S."/>
            <person name="Wang J."/>
            <person name="Kuratani S."/>
            <person name="Yin Y."/>
            <person name="Aken B."/>
            <person name="Zhang G."/>
            <person name="Irie N."/>
        </authorList>
    </citation>
    <scope>NUCLEOTIDE SEQUENCE [LARGE SCALE GENOMIC DNA]</scope>
</reference>
<dbReference type="AlphaFoldDB" id="M7CMQ8"/>
<dbReference type="GO" id="GO:0038023">
    <property type="term" value="F:signaling receptor activity"/>
    <property type="evidence" value="ECO:0007669"/>
    <property type="project" value="TreeGrafter"/>
</dbReference>
<dbReference type="InterPro" id="IPR051527">
    <property type="entry name" value="KLR_subfamily_B"/>
</dbReference>
<comment type="subcellular location">
    <subcellularLocation>
        <location evidence="1">Membrane</location>
        <topology evidence="1">Single-pass type II membrane protein</topology>
    </subcellularLocation>
</comment>
<evidence type="ECO:0000256" key="4">
    <source>
        <dbReference type="ARBA" id="ARBA00022989"/>
    </source>
</evidence>
<evidence type="ECO:0000256" key="5">
    <source>
        <dbReference type="ARBA" id="ARBA00023157"/>
    </source>
</evidence>
<dbReference type="GO" id="GO:0042269">
    <property type="term" value="P:regulation of natural killer cell mediated cytotoxicity"/>
    <property type="evidence" value="ECO:0007669"/>
    <property type="project" value="TreeGrafter"/>
</dbReference>
<dbReference type="CDD" id="cd03593">
    <property type="entry name" value="CLECT_NK_receptors_like"/>
    <property type="match status" value="1"/>
</dbReference>
<organism evidence="7 8">
    <name type="scientific">Chelonia mydas</name>
    <name type="common">Green sea-turtle</name>
    <name type="synonym">Chelonia agassizi</name>
    <dbReference type="NCBI Taxonomy" id="8469"/>
    <lineage>
        <taxon>Eukaryota</taxon>
        <taxon>Metazoa</taxon>
        <taxon>Chordata</taxon>
        <taxon>Craniata</taxon>
        <taxon>Vertebrata</taxon>
        <taxon>Euteleostomi</taxon>
        <taxon>Archelosauria</taxon>
        <taxon>Testudinata</taxon>
        <taxon>Testudines</taxon>
        <taxon>Cryptodira</taxon>
        <taxon>Durocryptodira</taxon>
        <taxon>Americhelydia</taxon>
        <taxon>Chelonioidea</taxon>
        <taxon>Cheloniidae</taxon>
        <taxon>Chelonia</taxon>
    </lineage>
</organism>
<dbReference type="PROSITE" id="PS50041">
    <property type="entry name" value="C_TYPE_LECTIN_2"/>
    <property type="match status" value="1"/>
</dbReference>
<evidence type="ECO:0000256" key="2">
    <source>
        <dbReference type="ARBA" id="ARBA00022734"/>
    </source>
</evidence>
<keyword evidence="4" id="KW-1133">Transmembrane helix</keyword>
<dbReference type="PANTHER" id="PTHR46784:SF1">
    <property type="entry name" value="KILLER CELL LECTIN-LIKE RECEPTOR SUBFAMILY B MEMBER 1"/>
    <property type="match status" value="1"/>
</dbReference>
<dbReference type="Pfam" id="PF00059">
    <property type="entry name" value="Lectin_C"/>
    <property type="match status" value="1"/>
</dbReference>
<evidence type="ECO:0000256" key="3">
    <source>
        <dbReference type="ARBA" id="ARBA00022968"/>
    </source>
</evidence>
<protein>
    <recommendedName>
        <fullName evidence="6">C-type lectin domain-containing protein</fullName>
    </recommendedName>
</protein>
<dbReference type="eggNOG" id="KOG4297">
    <property type="taxonomic scope" value="Eukaryota"/>
</dbReference>
<dbReference type="InterPro" id="IPR033992">
    <property type="entry name" value="NKR-like_CTLD"/>
</dbReference>
<dbReference type="Proteomes" id="UP000031443">
    <property type="component" value="Unassembled WGS sequence"/>
</dbReference>
<dbReference type="PANTHER" id="PTHR46784">
    <property type="entry name" value="KILLER CELL LECTIN-LIKE RECEPTOR SUBFAMILY B MEMBER 1"/>
    <property type="match status" value="1"/>
</dbReference>
<dbReference type="Gene3D" id="3.10.100.10">
    <property type="entry name" value="Mannose-Binding Protein A, subunit A"/>
    <property type="match status" value="1"/>
</dbReference>
<evidence type="ECO:0000313" key="8">
    <source>
        <dbReference type="Proteomes" id="UP000031443"/>
    </source>
</evidence>
<dbReference type="SUPFAM" id="SSF56436">
    <property type="entry name" value="C-type lectin-like"/>
    <property type="match status" value="1"/>
</dbReference>
<dbReference type="EMBL" id="KB470634">
    <property type="protein sequence ID" value="EMP42542.1"/>
    <property type="molecule type" value="Genomic_DNA"/>
</dbReference>
<keyword evidence="2" id="KW-0430">Lectin</keyword>
<keyword evidence="3" id="KW-0735">Signal-anchor</keyword>
<sequence>MEESLEHRMQQWERFLAGRCQFCPASWLWDAGKCYYFSSAKQDWAKSQEDCCSRGAQLVTIRANATLAFLQRVSKSNTFHIGLKKEHARLDWKWVDGSALNRLFPVTRSTASYLACGRVSGPGLSDGLMVLPVGAS</sequence>
<proteinExistence type="predicted"/>
<evidence type="ECO:0000259" key="6">
    <source>
        <dbReference type="PROSITE" id="PS50041"/>
    </source>
</evidence>
<dbReference type="InterPro" id="IPR016187">
    <property type="entry name" value="CTDL_fold"/>
</dbReference>
<evidence type="ECO:0000313" key="7">
    <source>
        <dbReference type="EMBL" id="EMP42542.1"/>
    </source>
</evidence>
<dbReference type="InterPro" id="IPR016186">
    <property type="entry name" value="C-type_lectin-like/link_sf"/>
</dbReference>
<feature type="domain" description="C-type lectin" evidence="6">
    <location>
        <begin position="30"/>
        <end position="101"/>
    </location>
</feature>